<sequence>MHRARLANTLGLALATLAFWVYALHLYAAAREPLADDALPDDAPPAGRVSANGIDVGDSSGGILTFVHVSDLHISRFAAAGGLVHFQHFLTTVVPLVAPRVVAITGDLTDGKDRQLLSTAQQPAEWAAYQRTIAPLRGRFNGTFLRDQRGNHDCFDVYSEDAPNNMFRTHSVVGDSSGYLLQIEEPFGRYAFVAADACPARSVARPLNFFGYLDSPRLRALEQRMAQARGANHTFLLSHYPTSAMAFGRRAHGPGALLRQVSVLLCGHLHQLFAGLGRQLQTYHARDGFWELEIGDMKQHAVYRVYAVDHDLVSFVDVVLPLPAIPLPNPARLDVHVDRPVPHPPIVLVTSPKDARYLLPRHEPLGNMRATSVIRMLVWTDQPVARIEIAIDGKPHPHPA</sequence>
<feature type="non-terminal residue" evidence="1">
    <location>
        <position position="400"/>
    </location>
</feature>
<name>A0ACC1K1R2_9FUNG</name>
<protein>
    <submittedName>
        <fullName evidence="1">Uncharacterized protein</fullName>
    </submittedName>
</protein>
<proteinExistence type="predicted"/>
<dbReference type="Proteomes" id="UP001140234">
    <property type="component" value="Unassembled WGS sequence"/>
</dbReference>
<keyword evidence="2" id="KW-1185">Reference proteome</keyword>
<evidence type="ECO:0000313" key="2">
    <source>
        <dbReference type="Proteomes" id="UP001140234"/>
    </source>
</evidence>
<organism evidence="1 2">
    <name type="scientific">Coemansia nantahalensis</name>
    <dbReference type="NCBI Taxonomy" id="2789366"/>
    <lineage>
        <taxon>Eukaryota</taxon>
        <taxon>Fungi</taxon>
        <taxon>Fungi incertae sedis</taxon>
        <taxon>Zoopagomycota</taxon>
        <taxon>Kickxellomycotina</taxon>
        <taxon>Kickxellomycetes</taxon>
        <taxon>Kickxellales</taxon>
        <taxon>Kickxellaceae</taxon>
        <taxon>Coemansia</taxon>
    </lineage>
</organism>
<dbReference type="EMBL" id="JANBUJ010000473">
    <property type="protein sequence ID" value="KAJ2771818.1"/>
    <property type="molecule type" value="Genomic_DNA"/>
</dbReference>
<accession>A0ACC1K1R2</accession>
<reference evidence="1" key="1">
    <citation type="submission" date="2022-07" db="EMBL/GenBank/DDBJ databases">
        <title>Phylogenomic reconstructions and comparative analyses of Kickxellomycotina fungi.</title>
        <authorList>
            <person name="Reynolds N.K."/>
            <person name="Stajich J.E."/>
            <person name="Barry K."/>
            <person name="Grigoriev I.V."/>
            <person name="Crous P."/>
            <person name="Smith M.E."/>
        </authorList>
    </citation>
    <scope>NUCLEOTIDE SEQUENCE</scope>
    <source>
        <strain evidence="1">CBS 109366</strain>
    </source>
</reference>
<comment type="caution">
    <text evidence="1">The sequence shown here is derived from an EMBL/GenBank/DDBJ whole genome shotgun (WGS) entry which is preliminary data.</text>
</comment>
<gene>
    <name evidence="1" type="ORF">IWQ57_002040</name>
</gene>
<evidence type="ECO:0000313" key="1">
    <source>
        <dbReference type="EMBL" id="KAJ2771818.1"/>
    </source>
</evidence>